<dbReference type="PANTHER" id="PTHR45884">
    <property type="entry name" value="N-ACETYLTRANSFERASE ECO"/>
    <property type="match status" value="1"/>
</dbReference>
<proteinExistence type="inferred from homology"/>
<keyword evidence="3" id="KW-0808">Transferase</keyword>
<dbReference type="Proteomes" id="UP000663879">
    <property type="component" value="Unassembled WGS sequence"/>
</dbReference>
<evidence type="ECO:0000259" key="11">
    <source>
        <dbReference type="Pfam" id="PF13878"/>
    </source>
</evidence>
<dbReference type="Gene3D" id="3.40.630.30">
    <property type="match status" value="1"/>
</dbReference>
<dbReference type="AlphaFoldDB" id="A0A813M4A8"/>
<protein>
    <submittedName>
        <fullName evidence="13">Uncharacterized protein</fullName>
    </submittedName>
</protein>
<dbReference type="Gene3D" id="3.40.50.300">
    <property type="entry name" value="P-loop containing nucleotide triphosphate hydrolases"/>
    <property type="match status" value="1"/>
</dbReference>
<keyword evidence="8" id="KW-0131">Cell cycle</keyword>
<dbReference type="GO" id="GO:0061733">
    <property type="term" value="F:protein-lysine-acetyltransferase activity"/>
    <property type="evidence" value="ECO:0007669"/>
    <property type="project" value="TreeGrafter"/>
</dbReference>
<keyword evidence="7" id="KW-0539">Nucleus</keyword>
<dbReference type="InterPro" id="IPR028009">
    <property type="entry name" value="ESCO_Acetyltransf_dom"/>
</dbReference>
<dbReference type="GO" id="GO:0000785">
    <property type="term" value="C:chromatin"/>
    <property type="evidence" value="ECO:0007669"/>
    <property type="project" value="TreeGrafter"/>
</dbReference>
<dbReference type="OrthoDB" id="420422at2759"/>
<sequence length="632" mass="73444">MSSKKKTPFKQLTLNFGQKPAKPNHCKECGMLYNLDDKQDEQLHAKYHQDKDKVLKYSSLKGEKIVKEYLDGKCVVIQLGIDTKQNVLKAFQVLDFVDTQLGINERVLALPNNLDDDSKFTHNIKNLSKFYFFISSLTKKIDGFCLAEPINQAYRIKYMNENHTSFTFDESKREKVLCGITRIWVSESMRRKGLGSRLLECVCSNFLYIKVLEPNEIAFSDPTEMGQKLAKSFTQSHSFFIYNNPKNSMNTQIQKTQHESGADLFARLVSQKMTQSDRNLTQSDTKLTQLENVLMINKSLNIDSKIFPNSINNKEVIDIFGKVGLGKTELIVHLIVRCLLPVQWRIDLNKLDESNKLSNLDENIPDSIIQIDLSDYSCLDQNQIPKVIFIETESKFNLLRLYTILENRIYLSLDKFFIKKNDSLKKEIKLKFQSNQFQSLLKKFVRECLKNLTIYRCYNSEQFILALSACELLIQSLISNGTIKSVITPIFIDSINSNFEINDKYNNSIGLGDYDHTEKYTVQLVKKMVDRYNICFIATRSDYRLLSNEYNSYKKWQTCVNKHIELKQEVISKEANNENAEENEENFTELKMKRSFFNLVEFFKSDQSKDINAKVIREKVLFSIENFGFSVD</sequence>
<accession>A0A813M4A8</accession>
<dbReference type="GO" id="GO:0007064">
    <property type="term" value="P:mitotic sister chromatid cohesion"/>
    <property type="evidence" value="ECO:0007669"/>
    <property type="project" value="TreeGrafter"/>
</dbReference>
<dbReference type="InterPro" id="IPR016181">
    <property type="entry name" value="Acyl_CoA_acyltransferase"/>
</dbReference>
<dbReference type="InterPro" id="IPR028005">
    <property type="entry name" value="AcTrfase_ESCO_Znf_dom"/>
</dbReference>
<feature type="coiled-coil region" evidence="10">
    <location>
        <begin position="563"/>
        <end position="593"/>
    </location>
</feature>
<evidence type="ECO:0000256" key="7">
    <source>
        <dbReference type="ARBA" id="ARBA00023242"/>
    </source>
</evidence>
<keyword evidence="14" id="KW-1185">Reference proteome</keyword>
<keyword evidence="9" id="KW-0012">Acyltransferase</keyword>
<keyword evidence="4" id="KW-0479">Metal-binding</keyword>
<gene>
    <name evidence="13" type="ORF">OXX778_LOCUS601</name>
</gene>
<keyword evidence="5" id="KW-0863">Zinc-finger</keyword>
<evidence type="ECO:0000256" key="10">
    <source>
        <dbReference type="SAM" id="Coils"/>
    </source>
</evidence>
<evidence type="ECO:0000256" key="8">
    <source>
        <dbReference type="ARBA" id="ARBA00023306"/>
    </source>
</evidence>
<evidence type="ECO:0000256" key="3">
    <source>
        <dbReference type="ARBA" id="ARBA00022679"/>
    </source>
</evidence>
<dbReference type="GO" id="GO:0008270">
    <property type="term" value="F:zinc ion binding"/>
    <property type="evidence" value="ECO:0007669"/>
    <property type="project" value="UniProtKB-KW"/>
</dbReference>
<feature type="domain" description="N-acetyltransferase ESCO zinc-finger" evidence="11">
    <location>
        <begin position="11"/>
        <end position="49"/>
    </location>
</feature>
<comment type="caution">
    <text evidence="13">The sequence shown here is derived from an EMBL/GenBank/DDBJ whole genome shotgun (WGS) entry which is preliminary data.</text>
</comment>
<keyword evidence="6" id="KW-0862">Zinc</keyword>
<dbReference type="SUPFAM" id="SSF55729">
    <property type="entry name" value="Acyl-CoA N-acyltransferases (Nat)"/>
    <property type="match status" value="1"/>
</dbReference>
<evidence type="ECO:0000256" key="4">
    <source>
        <dbReference type="ARBA" id="ARBA00022723"/>
    </source>
</evidence>
<dbReference type="InterPro" id="IPR027417">
    <property type="entry name" value="P-loop_NTPase"/>
</dbReference>
<keyword evidence="10" id="KW-0175">Coiled coil</keyword>
<comment type="similarity">
    <text evidence="2">Belongs to the acetyltransferase family. ECO subfamily.</text>
</comment>
<feature type="domain" description="N-acetyltransferase ESCO acetyl-transferase" evidence="12">
    <location>
        <begin position="175"/>
        <end position="242"/>
    </location>
</feature>
<dbReference type="PANTHER" id="PTHR45884:SF2">
    <property type="entry name" value="N-ACETYLTRANSFERASE ECO"/>
    <property type="match status" value="1"/>
</dbReference>
<dbReference type="Pfam" id="PF13880">
    <property type="entry name" value="Acetyltransf_13"/>
    <property type="match status" value="1"/>
</dbReference>
<dbReference type="GO" id="GO:0005634">
    <property type="term" value="C:nucleus"/>
    <property type="evidence" value="ECO:0007669"/>
    <property type="project" value="UniProtKB-SubCell"/>
</dbReference>
<evidence type="ECO:0000313" key="14">
    <source>
        <dbReference type="Proteomes" id="UP000663879"/>
    </source>
</evidence>
<evidence type="ECO:0000256" key="6">
    <source>
        <dbReference type="ARBA" id="ARBA00022833"/>
    </source>
</evidence>
<comment type="subcellular location">
    <subcellularLocation>
        <location evidence="1">Nucleus</location>
    </subcellularLocation>
</comment>
<dbReference type="SUPFAM" id="SSF52540">
    <property type="entry name" value="P-loop containing nucleoside triphosphate hydrolases"/>
    <property type="match status" value="1"/>
</dbReference>
<evidence type="ECO:0000256" key="9">
    <source>
        <dbReference type="ARBA" id="ARBA00023315"/>
    </source>
</evidence>
<evidence type="ECO:0000256" key="2">
    <source>
        <dbReference type="ARBA" id="ARBA00005816"/>
    </source>
</evidence>
<evidence type="ECO:0000256" key="5">
    <source>
        <dbReference type="ARBA" id="ARBA00022771"/>
    </source>
</evidence>
<evidence type="ECO:0000313" key="13">
    <source>
        <dbReference type="EMBL" id="CAF0708414.1"/>
    </source>
</evidence>
<name>A0A813M4A8_9BILA</name>
<reference evidence="13" key="1">
    <citation type="submission" date="2021-02" db="EMBL/GenBank/DDBJ databases">
        <authorList>
            <person name="Nowell W R."/>
        </authorList>
    </citation>
    <scope>NUCLEOTIDE SEQUENCE</scope>
    <source>
        <strain evidence="13">Ploen Becks lab</strain>
    </source>
</reference>
<evidence type="ECO:0000259" key="12">
    <source>
        <dbReference type="Pfam" id="PF13880"/>
    </source>
</evidence>
<dbReference type="EMBL" id="CAJNOC010000032">
    <property type="protein sequence ID" value="CAF0708414.1"/>
    <property type="molecule type" value="Genomic_DNA"/>
</dbReference>
<organism evidence="13 14">
    <name type="scientific">Brachionus calyciflorus</name>
    <dbReference type="NCBI Taxonomy" id="104777"/>
    <lineage>
        <taxon>Eukaryota</taxon>
        <taxon>Metazoa</taxon>
        <taxon>Spiralia</taxon>
        <taxon>Gnathifera</taxon>
        <taxon>Rotifera</taxon>
        <taxon>Eurotatoria</taxon>
        <taxon>Monogononta</taxon>
        <taxon>Pseudotrocha</taxon>
        <taxon>Ploima</taxon>
        <taxon>Brachionidae</taxon>
        <taxon>Brachionus</taxon>
    </lineage>
</organism>
<evidence type="ECO:0000256" key="1">
    <source>
        <dbReference type="ARBA" id="ARBA00004123"/>
    </source>
</evidence>
<dbReference type="Pfam" id="PF13878">
    <property type="entry name" value="zf-C2H2_3"/>
    <property type="match status" value="1"/>
</dbReference>